<sequence length="136" mass="15630">MRHFKSKFARRGGRLTRSTKTFAGSDWREALNQRAREINAFRRASIPLPNFEVGARVPCLYPGEPDSGITTLEAELGAPDGWRDRVDEKRRDELSEFIRGQCELFSEKPRAPLFAPVVSALRRLTRRMRLNSGNRQ</sequence>
<keyword evidence="2" id="KW-1185">Reference proteome</keyword>
<dbReference type="Proteomes" id="UP000510888">
    <property type="component" value="Chromosome 1"/>
</dbReference>
<dbReference type="EMBL" id="AP023174">
    <property type="protein sequence ID" value="BCF88706.1"/>
    <property type="molecule type" value="Genomic_DNA"/>
</dbReference>
<evidence type="ECO:0000313" key="1">
    <source>
        <dbReference type="EMBL" id="BCF88706.1"/>
    </source>
</evidence>
<accession>A0A7I8BJ42</accession>
<name>A0A7I8BJ42_9BURK</name>
<protein>
    <submittedName>
        <fullName evidence="1">Uncharacterized protein</fullName>
    </submittedName>
</protein>
<dbReference type="AlphaFoldDB" id="A0A7I8BJ42"/>
<proteinExistence type="predicted"/>
<organism evidence="1 2">
    <name type="scientific">Paraburkholderia largidicola</name>
    <dbReference type="NCBI Taxonomy" id="3014751"/>
    <lineage>
        <taxon>Bacteria</taxon>
        <taxon>Pseudomonadati</taxon>
        <taxon>Pseudomonadota</taxon>
        <taxon>Betaproteobacteria</taxon>
        <taxon>Burkholderiales</taxon>
        <taxon>Burkholderiaceae</taxon>
        <taxon>Paraburkholderia</taxon>
    </lineage>
</organism>
<evidence type="ECO:0000313" key="2">
    <source>
        <dbReference type="Proteomes" id="UP000510888"/>
    </source>
</evidence>
<reference evidence="1 2" key="1">
    <citation type="journal article" date="2020" name="Genes (Basel)">
        <title>Genomic Comparison of Insect Gut Symbionts from Divergent Burkholderia Subclades.</title>
        <authorList>
            <person name="Takeshita K."/>
            <person name="Kikuchi Y."/>
        </authorList>
    </citation>
    <scope>NUCLEOTIDE SEQUENCE [LARGE SCALE GENOMIC DNA]</scope>
    <source>
        <strain evidence="1 2">PGU16</strain>
    </source>
</reference>
<dbReference type="KEGG" id="plad:PPGU16_17730"/>
<gene>
    <name evidence="1" type="ORF">PPGU16_17730</name>
</gene>